<comment type="catalytic activity">
    <reaction evidence="14 15">
        <text>FMN + ATP + H(+) = FAD + diphosphate</text>
        <dbReference type="Rhea" id="RHEA:17237"/>
        <dbReference type="ChEBI" id="CHEBI:15378"/>
        <dbReference type="ChEBI" id="CHEBI:30616"/>
        <dbReference type="ChEBI" id="CHEBI:33019"/>
        <dbReference type="ChEBI" id="CHEBI:57692"/>
        <dbReference type="ChEBI" id="CHEBI:58210"/>
        <dbReference type="EC" id="2.7.7.2"/>
    </reaction>
</comment>
<evidence type="ECO:0000256" key="9">
    <source>
        <dbReference type="ARBA" id="ARBA00022777"/>
    </source>
</evidence>
<evidence type="ECO:0000256" key="8">
    <source>
        <dbReference type="ARBA" id="ARBA00022741"/>
    </source>
</evidence>
<evidence type="ECO:0000256" key="7">
    <source>
        <dbReference type="ARBA" id="ARBA00022695"/>
    </source>
</evidence>
<evidence type="ECO:0000256" key="12">
    <source>
        <dbReference type="ARBA" id="ARBA00023268"/>
    </source>
</evidence>
<organism evidence="17 18">
    <name type="scientific">Candidatus Thiodiazotropha endoloripes</name>
    <dbReference type="NCBI Taxonomy" id="1818881"/>
    <lineage>
        <taxon>Bacteria</taxon>
        <taxon>Pseudomonadati</taxon>
        <taxon>Pseudomonadota</taxon>
        <taxon>Gammaproteobacteria</taxon>
        <taxon>Chromatiales</taxon>
        <taxon>Sedimenticolaceae</taxon>
        <taxon>Candidatus Thiodiazotropha</taxon>
    </lineage>
</organism>
<dbReference type="SMART" id="SM00904">
    <property type="entry name" value="Flavokinase"/>
    <property type="match status" value="1"/>
</dbReference>
<keyword evidence="9 15" id="KW-0418">Kinase</keyword>
<dbReference type="STRING" id="1818881.A3196_06420"/>
<comment type="pathway">
    <text evidence="2 15">Cofactor biosynthesis; FAD biosynthesis; FAD from FMN: step 1/1.</text>
</comment>
<dbReference type="GO" id="GO:0005524">
    <property type="term" value="F:ATP binding"/>
    <property type="evidence" value="ECO:0007669"/>
    <property type="project" value="UniProtKB-UniRule"/>
</dbReference>
<dbReference type="GO" id="GO:0006747">
    <property type="term" value="P:FAD biosynthetic process"/>
    <property type="evidence" value="ECO:0007669"/>
    <property type="project" value="UniProtKB-UniRule"/>
</dbReference>
<dbReference type="Gene3D" id="2.40.30.30">
    <property type="entry name" value="Riboflavin kinase-like"/>
    <property type="match status" value="1"/>
</dbReference>
<reference evidence="17 18" key="1">
    <citation type="submission" date="2016-03" db="EMBL/GenBank/DDBJ databases">
        <title>Chemosynthetic sulphur-oxidizing symbionts of marine invertebrate animals are capable of nitrogen fixation.</title>
        <authorList>
            <person name="Petersen J.M."/>
            <person name="Kemper A."/>
            <person name="Gruber-Vodicka H."/>
            <person name="Cardini U."/>
            <person name="Geest Mvander."/>
            <person name="Kleiner M."/>
            <person name="Bulgheresi S."/>
            <person name="Fussmann M."/>
            <person name="Herbold C."/>
            <person name="Seah B.K.B."/>
            <person name="Antony C.Paul."/>
            <person name="Liu D."/>
            <person name="Belitz A."/>
            <person name="Weber M."/>
        </authorList>
    </citation>
    <scope>NUCLEOTIDE SEQUENCE [LARGE SCALE GENOMIC DNA]</scope>
    <source>
        <strain evidence="17">G_D</strain>
    </source>
</reference>
<comment type="similarity">
    <text evidence="15">Belongs to the ribF family.</text>
</comment>
<dbReference type="Gene3D" id="3.40.50.620">
    <property type="entry name" value="HUPs"/>
    <property type="match status" value="1"/>
</dbReference>
<dbReference type="InterPro" id="IPR014729">
    <property type="entry name" value="Rossmann-like_a/b/a_fold"/>
</dbReference>
<dbReference type="SUPFAM" id="SSF82114">
    <property type="entry name" value="Riboflavin kinase-like"/>
    <property type="match status" value="1"/>
</dbReference>
<accession>A0A1E2UPF6</accession>
<dbReference type="InterPro" id="IPR015864">
    <property type="entry name" value="FAD_synthase"/>
</dbReference>
<comment type="caution">
    <text evidence="17">The sequence shown here is derived from an EMBL/GenBank/DDBJ whole genome shotgun (WGS) entry which is preliminary data.</text>
</comment>
<evidence type="ECO:0000313" key="18">
    <source>
        <dbReference type="Proteomes" id="UP000094849"/>
    </source>
</evidence>
<comment type="catalytic activity">
    <reaction evidence="13 15">
        <text>riboflavin + ATP = FMN + ADP + H(+)</text>
        <dbReference type="Rhea" id="RHEA:14357"/>
        <dbReference type="ChEBI" id="CHEBI:15378"/>
        <dbReference type="ChEBI" id="CHEBI:30616"/>
        <dbReference type="ChEBI" id="CHEBI:57986"/>
        <dbReference type="ChEBI" id="CHEBI:58210"/>
        <dbReference type="ChEBI" id="CHEBI:456216"/>
        <dbReference type="EC" id="2.7.1.26"/>
    </reaction>
</comment>
<evidence type="ECO:0000256" key="13">
    <source>
        <dbReference type="ARBA" id="ARBA00047880"/>
    </source>
</evidence>
<dbReference type="AlphaFoldDB" id="A0A1E2UPF6"/>
<dbReference type="NCBIfam" id="NF004160">
    <property type="entry name" value="PRK05627.1-3"/>
    <property type="match status" value="1"/>
</dbReference>
<evidence type="ECO:0000256" key="1">
    <source>
        <dbReference type="ARBA" id="ARBA00002121"/>
    </source>
</evidence>
<proteinExistence type="inferred from homology"/>
<comment type="function">
    <text evidence="1">Catalyzes the phosphorylation of riboflavin to FMN followed by the adenylation of FMN to FAD.</text>
</comment>
<feature type="domain" description="Riboflavin kinase" evidence="16">
    <location>
        <begin position="183"/>
        <end position="308"/>
    </location>
</feature>
<dbReference type="NCBIfam" id="NF004159">
    <property type="entry name" value="PRK05627.1-2"/>
    <property type="match status" value="1"/>
</dbReference>
<evidence type="ECO:0000256" key="2">
    <source>
        <dbReference type="ARBA" id="ARBA00004726"/>
    </source>
</evidence>
<keyword evidence="8 15" id="KW-0547">Nucleotide-binding</keyword>
<dbReference type="InterPro" id="IPR002606">
    <property type="entry name" value="Riboflavin_kinase_bac"/>
</dbReference>
<evidence type="ECO:0000259" key="16">
    <source>
        <dbReference type="SMART" id="SM00904"/>
    </source>
</evidence>
<dbReference type="NCBIfam" id="TIGR00083">
    <property type="entry name" value="ribF"/>
    <property type="match status" value="1"/>
</dbReference>
<name>A0A1E2UPF6_9GAMM</name>
<dbReference type="Pfam" id="PF06574">
    <property type="entry name" value="FAD_syn"/>
    <property type="match status" value="1"/>
</dbReference>
<keyword evidence="7 15" id="KW-0548">Nucleotidyltransferase</keyword>
<dbReference type="InterPro" id="IPR023465">
    <property type="entry name" value="Riboflavin_kinase_dom_sf"/>
</dbReference>
<keyword evidence="5 15" id="KW-0288">FMN</keyword>
<dbReference type="FunFam" id="3.40.50.620:FF:000021">
    <property type="entry name" value="Riboflavin biosynthesis protein"/>
    <property type="match status" value="1"/>
</dbReference>
<keyword evidence="4 15" id="KW-0285">Flavoprotein</keyword>
<evidence type="ECO:0000256" key="6">
    <source>
        <dbReference type="ARBA" id="ARBA00022679"/>
    </source>
</evidence>
<keyword evidence="11 15" id="KW-0067">ATP-binding</keyword>
<dbReference type="GO" id="GO:0009231">
    <property type="term" value="P:riboflavin biosynthetic process"/>
    <property type="evidence" value="ECO:0007669"/>
    <property type="project" value="InterPro"/>
</dbReference>
<protein>
    <recommendedName>
        <fullName evidence="15">Riboflavin biosynthesis protein</fullName>
    </recommendedName>
    <domain>
        <recommendedName>
            <fullName evidence="15">Riboflavin kinase</fullName>
            <ecNumber evidence="15">2.7.1.26</ecNumber>
        </recommendedName>
        <alternativeName>
            <fullName evidence="15">Flavokinase</fullName>
        </alternativeName>
    </domain>
    <domain>
        <recommendedName>
            <fullName evidence="15">FMN adenylyltransferase</fullName>
            <ecNumber evidence="15">2.7.7.2</ecNumber>
        </recommendedName>
        <alternativeName>
            <fullName evidence="15">FAD pyrophosphorylase</fullName>
        </alternativeName>
        <alternativeName>
            <fullName evidence="15">FAD synthase</fullName>
        </alternativeName>
    </domain>
</protein>
<keyword evidence="6 15" id="KW-0808">Transferase</keyword>
<dbReference type="PIRSF" id="PIRSF004491">
    <property type="entry name" value="FAD_Synth"/>
    <property type="match status" value="1"/>
</dbReference>
<dbReference type="EC" id="2.7.7.2" evidence="15"/>
<evidence type="ECO:0000313" key="17">
    <source>
        <dbReference type="EMBL" id="ODB96424.1"/>
    </source>
</evidence>
<evidence type="ECO:0000256" key="10">
    <source>
        <dbReference type="ARBA" id="ARBA00022827"/>
    </source>
</evidence>
<evidence type="ECO:0000256" key="5">
    <source>
        <dbReference type="ARBA" id="ARBA00022643"/>
    </source>
</evidence>
<keyword evidence="10 15" id="KW-0274">FAD</keyword>
<dbReference type="Proteomes" id="UP000094849">
    <property type="component" value="Unassembled WGS sequence"/>
</dbReference>
<keyword evidence="18" id="KW-1185">Reference proteome</keyword>
<evidence type="ECO:0000256" key="14">
    <source>
        <dbReference type="ARBA" id="ARBA00049494"/>
    </source>
</evidence>
<comment type="pathway">
    <text evidence="3 15">Cofactor biosynthesis; FMN biosynthesis; FMN from riboflavin (ATP route): step 1/1.</text>
</comment>
<evidence type="ECO:0000256" key="4">
    <source>
        <dbReference type="ARBA" id="ARBA00022630"/>
    </source>
</evidence>
<dbReference type="OrthoDB" id="9803667at2"/>
<dbReference type="CDD" id="cd02064">
    <property type="entry name" value="FAD_synthetase_N"/>
    <property type="match status" value="1"/>
</dbReference>
<dbReference type="EMBL" id="LVJZ01000003">
    <property type="protein sequence ID" value="ODB96424.1"/>
    <property type="molecule type" value="Genomic_DNA"/>
</dbReference>
<dbReference type="RefSeq" id="WP_069002798.1">
    <property type="nucleotide sequence ID" value="NZ_LVJW01000006.1"/>
</dbReference>
<dbReference type="UniPathway" id="UPA00277">
    <property type="reaction ID" value="UER00407"/>
</dbReference>
<dbReference type="Pfam" id="PF01687">
    <property type="entry name" value="Flavokinase"/>
    <property type="match status" value="1"/>
</dbReference>
<gene>
    <name evidence="17" type="ORF">A3196_06420</name>
</gene>
<evidence type="ECO:0000256" key="11">
    <source>
        <dbReference type="ARBA" id="ARBA00022840"/>
    </source>
</evidence>
<dbReference type="InterPro" id="IPR023468">
    <property type="entry name" value="Riboflavin_kinase"/>
</dbReference>
<sequence>MQLVRGLHNLRADHHGCVATIGNFDGVHLGHQSVFSHLLEKGELLGLPTTVVTFEPQPREFFQGENAPARLTRLREKLQAIEETGVERVVVLEFNRRLASMSADEFVEELLVEGLGVRFLSVGDDFRFGRGREGDFELLKTAGRQHGFEVENMNTYRLDADRVSSTRIRELLTQGDLQGAALCLGRPYRICGRVGHGAKKGRTIGFPTMNIDLHRRVSPLDGVFAVKVGGLEEQPLPGVANIGVRPMVAGDTRYLLEVFLFDFDRSVYGEHVSVEFVEKLRDQENFESFEALREQILLDADQAKAILAGAG</sequence>
<dbReference type="PANTHER" id="PTHR22749:SF6">
    <property type="entry name" value="RIBOFLAVIN KINASE"/>
    <property type="match status" value="1"/>
</dbReference>
<dbReference type="PANTHER" id="PTHR22749">
    <property type="entry name" value="RIBOFLAVIN KINASE/FMN ADENYLYLTRANSFERASE"/>
    <property type="match status" value="1"/>
</dbReference>
<evidence type="ECO:0000256" key="15">
    <source>
        <dbReference type="PIRNR" id="PIRNR004491"/>
    </source>
</evidence>
<dbReference type="InterPro" id="IPR015865">
    <property type="entry name" value="Riboflavin_kinase_bac/euk"/>
</dbReference>
<dbReference type="GO" id="GO:0009398">
    <property type="term" value="P:FMN biosynthetic process"/>
    <property type="evidence" value="ECO:0007669"/>
    <property type="project" value="UniProtKB-UniRule"/>
</dbReference>
<dbReference type="EC" id="2.7.1.26" evidence="15"/>
<dbReference type="NCBIfam" id="NF004163">
    <property type="entry name" value="PRK05627.1-6"/>
    <property type="match status" value="1"/>
</dbReference>
<keyword evidence="12" id="KW-0511">Multifunctional enzyme</keyword>
<dbReference type="UniPathway" id="UPA00276">
    <property type="reaction ID" value="UER00406"/>
</dbReference>
<evidence type="ECO:0000256" key="3">
    <source>
        <dbReference type="ARBA" id="ARBA00005201"/>
    </source>
</evidence>
<dbReference type="GO" id="GO:0008531">
    <property type="term" value="F:riboflavin kinase activity"/>
    <property type="evidence" value="ECO:0007669"/>
    <property type="project" value="UniProtKB-UniRule"/>
</dbReference>
<dbReference type="SUPFAM" id="SSF52374">
    <property type="entry name" value="Nucleotidylyl transferase"/>
    <property type="match status" value="1"/>
</dbReference>
<dbReference type="GO" id="GO:0003919">
    <property type="term" value="F:FMN adenylyltransferase activity"/>
    <property type="evidence" value="ECO:0007669"/>
    <property type="project" value="UniProtKB-UniRule"/>
</dbReference>